<dbReference type="NCBIfam" id="TIGR00221">
    <property type="entry name" value="nagA"/>
    <property type="match status" value="1"/>
</dbReference>
<evidence type="ECO:0000256" key="4">
    <source>
        <dbReference type="ARBA" id="ARBA00023277"/>
    </source>
</evidence>
<evidence type="ECO:0000256" key="1">
    <source>
        <dbReference type="ARBA" id="ARBA00010716"/>
    </source>
</evidence>
<keyword evidence="3 5" id="KW-0378">Hydrolase</keyword>
<evidence type="ECO:0000313" key="10">
    <source>
        <dbReference type="EMBL" id="CUN80140.1"/>
    </source>
</evidence>
<dbReference type="SUPFAM" id="SSF51556">
    <property type="entry name" value="Metallo-dependent hydrolases"/>
    <property type="match status" value="1"/>
</dbReference>
<feature type="binding site" evidence="8">
    <location>
        <position position="189"/>
    </location>
    <ligand>
        <name>Zn(2+)</name>
        <dbReference type="ChEBI" id="CHEBI:29105"/>
    </ligand>
</feature>
<dbReference type="PANTHER" id="PTHR11113:SF14">
    <property type="entry name" value="N-ACETYLGLUCOSAMINE-6-PHOSPHATE DEACETYLASE"/>
    <property type="match status" value="1"/>
</dbReference>
<dbReference type="CDD" id="cd00854">
    <property type="entry name" value="NagA"/>
    <property type="match status" value="1"/>
</dbReference>
<dbReference type="GO" id="GO:0006046">
    <property type="term" value="P:N-acetylglucosamine catabolic process"/>
    <property type="evidence" value="ECO:0007669"/>
    <property type="project" value="TreeGrafter"/>
</dbReference>
<accession>A0A173ZX22</accession>
<dbReference type="EMBL" id="CYZP01000007">
    <property type="protein sequence ID" value="CUN80140.1"/>
    <property type="molecule type" value="Genomic_DNA"/>
</dbReference>
<evidence type="ECO:0000256" key="3">
    <source>
        <dbReference type="ARBA" id="ARBA00022801"/>
    </source>
</evidence>
<evidence type="ECO:0000256" key="6">
    <source>
        <dbReference type="PIRSR" id="PIRSR038994-1"/>
    </source>
</evidence>
<dbReference type="InterPro" id="IPR003764">
    <property type="entry name" value="GlcNAc_6-P_deAcase"/>
</dbReference>
<dbReference type="Gene3D" id="3.20.20.140">
    <property type="entry name" value="Metal-dependent hydrolases"/>
    <property type="match status" value="1"/>
</dbReference>
<dbReference type="RefSeq" id="WP_055057685.1">
    <property type="nucleotide sequence ID" value="NZ_CYZP01000007.1"/>
</dbReference>
<dbReference type="Gene3D" id="2.30.40.10">
    <property type="entry name" value="Urease, subunit C, domain 1"/>
    <property type="match status" value="1"/>
</dbReference>
<evidence type="ECO:0000259" key="9">
    <source>
        <dbReference type="Pfam" id="PF01979"/>
    </source>
</evidence>
<evidence type="ECO:0000256" key="5">
    <source>
        <dbReference type="PIRNR" id="PIRNR038994"/>
    </source>
</evidence>
<keyword evidence="2 8" id="KW-0479">Metal-binding</keyword>
<dbReference type="GO" id="GO:0008448">
    <property type="term" value="F:N-acetylglucosamine-6-phosphate deacetylase activity"/>
    <property type="evidence" value="ECO:0007669"/>
    <property type="project" value="UniProtKB-EC"/>
</dbReference>
<evidence type="ECO:0000256" key="8">
    <source>
        <dbReference type="PIRSR" id="PIRSR038994-3"/>
    </source>
</evidence>
<protein>
    <submittedName>
        <fullName evidence="10">N-acetylglucosamine-6-phosphate deacetylase</fullName>
        <ecNumber evidence="10">3.5.1.25</ecNumber>
    </submittedName>
</protein>
<name>A0A173ZX22_9FIRM</name>
<dbReference type="GO" id="GO:0046872">
    <property type="term" value="F:metal ion binding"/>
    <property type="evidence" value="ECO:0007669"/>
    <property type="project" value="UniProtKB-KW"/>
</dbReference>
<feature type="binding site" evidence="8">
    <location>
        <position position="124"/>
    </location>
    <ligand>
        <name>Zn(2+)</name>
        <dbReference type="ChEBI" id="CHEBI:29105"/>
    </ligand>
</feature>
<evidence type="ECO:0000256" key="7">
    <source>
        <dbReference type="PIRSR" id="PIRSR038994-2"/>
    </source>
</evidence>
<comment type="similarity">
    <text evidence="1 5">Belongs to the metallo-dependent hydrolases superfamily. NagA family.</text>
</comment>
<evidence type="ECO:0000313" key="11">
    <source>
        <dbReference type="Proteomes" id="UP000095645"/>
    </source>
</evidence>
<evidence type="ECO:0000256" key="2">
    <source>
        <dbReference type="ARBA" id="ARBA00022723"/>
    </source>
</evidence>
<feature type="binding site" evidence="7">
    <location>
        <begin position="213"/>
        <end position="214"/>
    </location>
    <ligand>
        <name>substrate</name>
    </ligand>
</feature>
<feature type="domain" description="Amidohydrolase-related" evidence="9">
    <location>
        <begin position="47"/>
        <end position="359"/>
    </location>
</feature>
<comment type="cofactor">
    <cofactor evidence="8">
        <name>a divalent metal cation</name>
        <dbReference type="ChEBI" id="CHEBI:60240"/>
    </cofactor>
    <text evidence="8">Binds 1 divalent metal cation per subunit.</text>
</comment>
<dbReference type="PIRSF" id="PIRSF038994">
    <property type="entry name" value="NagA"/>
    <property type="match status" value="1"/>
</dbReference>
<feature type="binding site" evidence="7">
    <location>
        <position position="245"/>
    </location>
    <ligand>
        <name>substrate</name>
    </ligand>
</feature>
<dbReference type="InterPro" id="IPR011059">
    <property type="entry name" value="Metal-dep_hydrolase_composite"/>
</dbReference>
<sequence>MIIKNGKVFQEDGSYKVADLYVENGRIVASADEVTDKTELNASGLKVLPGLVDIHSHGAVRHDFSDADVDGLRTILQYEKSHGITSYCPTSMTLPKEELLKIFQTAKDVEQDETCARIVGINMEGPFLDPAKKGAHVEGYIRKPDIGFFRACNEAAGGMIKLVTLAPNMEGSEKFIRELHNEVVISIGHTAADYGCAAEAMKEGVLHVTHLYNAMNSMGHREPGVIGAAADNQDCMVELIGDGIHIHPVTVRNTFRLFGDSRVVLISDSMMATGMENGLYELGGQEVTMKDRKATLADGTIAGSATCLFDCMKCVISMGVPEREAILAATANPARSIGIYDEVGSLAPGKRADIVLTDEELNIVKVL</sequence>
<dbReference type="Pfam" id="PF01979">
    <property type="entry name" value="Amidohydro_1"/>
    <property type="match status" value="1"/>
</dbReference>
<keyword evidence="4 5" id="KW-0119">Carbohydrate metabolism</keyword>
<dbReference type="EC" id="3.5.1.25" evidence="10"/>
<dbReference type="PANTHER" id="PTHR11113">
    <property type="entry name" value="N-ACETYLGLUCOSAMINE-6-PHOSPHATE DEACETYLASE"/>
    <property type="match status" value="1"/>
</dbReference>
<reference evidence="10 11" key="1">
    <citation type="submission" date="2015-09" db="EMBL/GenBank/DDBJ databases">
        <authorList>
            <consortium name="Pathogen Informatics"/>
        </authorList>
    </citation>
    <scope>NUCLEOTIDE SEQUENCE [LARGE SCALE GENOMIC DNA]</scope>
    <source>
        <strain evidence="10 11">2789STDY5834861</strain>
    </source>
</reference>
<dbReference type="InterPro" id="IPR032466">
    <property type="entry name" value="Metal_Hydrolase"/>
</dbReference>
<feature type="binding site" evidence="7">
    <location>
        <position position="221"/>
    </location>
    <ligand>
        <name>substrate</name>
    </ligand>
</feature>
<dbReference type="SUPFAM" id="SSF51338">
    <property type="entry name" value="Composite domain of metallo-dependent hydrolases"/>
    <property type="match status" value="1"/>
</dbReference>
<feature type="binding site" evidence="8">
    <location>
        <position position="210"/>
    </location>
    <ligand>
        <name>Zn(2+)</name>
        <dbReference type="ChEBI" id="CHEBI:29105"/>
    </ligand>
</feature>
<organism evidence="10 11">
    <name type="scientific">Blautia obeum</name>
    <dbReference type="NCBI Taxonomy" id="40520"/>
    <lineage>
        <taxon>Bacteria</taxon>
        <taxon>Bacillati</taxon>
        <taxon>Bacillota</taxon>
        <taxon>Clostridia</taxon>
        <taxon>Lachnospirales</taxon>
        <taxon>Lachnospiraceae</taxon>
        <taxon>Blautia</taxon>
    </lineage>
</organism>
<feature type="binding site" evidence="7">
    <location>
        <position position="135"/>
    </location>
    <ligand>
        <name>substrate</name>
    </ligand>
</feature>
<dbReference type="InterPro" id="IPR006680">
    <property type="entry name" value="Amidohydro-rel"/>
</dbReference>
<gene>
    <name evidence="10" type="primary">nagA</name>
    <name evidence="10" type="ORF">ERS852476_01126</name>
</gene>
<proteinExistence type="inferred from homology"/>
<dbReference type="Proteomes" id="UP000095645">
    <property type="component" value="Unassembled WGS sequence"/>
</dbReference>
<feature type="binding site" evidence="7">
    <location>
        <begin position="301"/>
        <end position="303"/>
    </location>
    <ligand>
        <name>substrate</name>
    </ligand>
</feature>
<feature type="active site" description="Proton donor/acceptor" evidence="6">
    <location>
        <position position="268"/>
    </location>
</feature>
<dbReference type="AlphaFoldDB" id="A0A173ZX22"/>